<proteinExistence type="predicted"/>
<dbReference type="CDD" id="cd06529">
    <property type="entry name" value="S24_LexA-like"/>
    <property type="match status" value="1"/>
</dbReference>
<dbReference type="Pfam" id="PF01381">
    <property type="entry name" value="HTH_3"/>
    <property type="match status" value="1"/>
</dbReference>
<sequence>MNYFPTMDLYEARRLVVQRIIDSPRFEGSNAAFANATGISPSYVSRMLKEHGHENRKRIGDDNALKIESALNLRPGEVLHPIASSRAEAHSVPAQPPDQPPGLATISERLKHARKLKGWSQEQLAKAAGVNQSTIGNIESGLRKSPRELLAIAACMEVKPEWLKWGTGELGDGNTTQGPDMRGMVPLVSFVQAGAWDGAIDPMQPGDADEWLLCPRTHSASTYALRVRGESMTAPYGRTYPEGCVIFVDPAQKSPANGARIIARCEGSDEVTFKVFKCEDGRTWLQPLNPTYPVINERFRVLGTVIGKWEEE</sequence>
<reference evidence="6" key="1">
    <citation type="submission" date="2020-05" db="EMBL/GenBank/DDBJ databases">
        <authorList>
            <person name="Chiriac C."/>
            <person name="Salcher M."/>
            <person name="Ghai R."/>
            <person name="Kavagutti S V."/>
        </authorList>
    </citation>
    <scope>NUCLEOTIDE SEQUENCE</scope>
</reference>
<dbReference type="InterPro" id="IPR010982">
    <property type="entry name" value="Lambda_DNA-bd_dom_sf"/>
</dbReference>
<dbReference type="Pfam" id="PF00717">
    <property type="entry name" value="Peptidase_S24"/>
    <property type="match status" value="1"/>
</dbReference>
<dbReference type="SUPFAM" id="SSF51306">
    <property type="entry name" value="LexA/Signal peptidase"/>
    <property type="match status" value="1"/>
</dbReference>
<dbReference type="PANTHER" id="PTHR40661:SF3">
    <property type="entry name" value="FELS-1 PROPHAGE TRANSCRIPTIONAL REGULATOR"/>
    <property type="match status" value="1"/>
</dbReference>
<accession>A0A6J7WFF9</accession>
<dbReference type="CDD" id="cd00093">
    <property type="entry name" value="HTH_XRE"/>
    <property type="match status" value="2"/>
</dbReference>
<evidence type="ECO:0000259" key="4">
    <source>
        <dbReference type="PROSITE" id="PS50943"/>
    </source>
</evidence>
<dbReference type="PROSITE" id="PS50943">
    <property type="entry name" value="HTH_CROC1"/>
    <property type="match status" value="1"/>
</dbReference>
<keyword evidence="2" id="KW-0238">DNA-binding</keyword>
<evidence type="ECO:0000256" key="1">
    <source>
        <dbReference type="ARBA" id="ARBA00023015"/>
    </source>
</evidence>
<dbReference type="InterPro" id="IPR036286">
    <property type="entry name" value="LexA/Signal_pep-like_sf"/>
</dbReference>
<dbReference type="SUPFAM" id="SSF47413">
    <property type="entry name" value="lambda repressor-like DNA-binding domains"/>
    <property type="match status" value="1"/>
</dbReference>
<gene>
    <name evidence="6" type="ORF">UFOVP170_49</name>
    <name evidence="5" type="ORF">UFOVP73_27</name>
</gene>
<feature type="domain" description="HTH cro/C1-type" evidence="4">
    <location>
        <begin position="110"/>
        <end position="163"/>
    </location>
</feature>
<dbReference type="EMBL" id="LR798218">
    <property type="protein sequence ID" value="CAB5195118.1"/>
    <property type="molecule type" value="Genomic_DNA"/>
</dbReference>
<dbReference type="InterPro" id="IPR015927">
    <property type="entry name" value="Peptidase_S24_S26A/B/C"/>
</dbReference>
<name>A0A6J7WFF9_9CAUD</name>
<dbReference type="InterPro" id="IPR001387">
    <property type="entry name" value="Cro/C1-type_HTH"/>
</dbReference>
<protein>
    <submittedName>
        <fullName evidence="6">LexA SOS-response transcriptional repressors (RecA-mediated autopeptidases)</fullName>
    </submittedName>
</protein>
<keyword evidence="1" id="KW-0805">Transcription regulation</keyword>
<dbReference type="Gene3D" id="2.10.109.10">
    <property type="entry name" value="Umud Fragment, subunit A"/>
    <property type="match status" value="1"/>
</dbReference>
<dbReference type="Gene3D" id="1.10.260.40">
    <property type="entry name" value="lambda repressor-like DNA-binding domains"/>
    <property type="match status" value="1"/>
</dbReference>
<dbReference type="GO" id="GO:0003677">
    <property type="term" value="F:DNA binding"/>
    <property type="evidence" value="ECO:0007669"/>
    <property type="project" value="UniProtKB-KW"/>
</dbReference>
<evidence type="ECO:0000313" key="5">
    <source>
        <dbReference type="EMBL" id="CAB4126102.1"/>
    </source>
</evidence>
<evidence type="ECO:0000256" key="3">
    <source>
        <dbReference type="ARBA" id="ARBA00023163"/>
    </source>
</evidence>
<organism evidence="6">
    <name type="scientific">uncultured Caudovirales phage</name>
    <dbReference type="NCBI Taxonomy" id="2100421"/>
    <lineage>
        <taxon>Viruses</taxon>
        <taxon>Duplodnaviria</taxon>
        <taxon>Heunggongvirae</taxon>
        <taxon>Uroviricota</taxon>
        <taxon>Caudoviricetes</taxon>
        <taxon>Peduoviridae</taxon>
        <taxon>Maltschvirus</taxon>
        <taxon>Maltschvirus maltsch</taxon>
    </lineage>
</organism>
<evidence type="ECO:0000256" key="2">
    <source>
        <dbReference type="ARBA" id="ARBA00023125"/>
    </source>
</evidence>
<dbReference type="SMART" id="SM00530">
    <property type="entry name" value="HTH_XRE"/>
    <property type="match status" value="2"/>
</dbReference>
<keyword evidence="3" id="KW-0804">Transcription</keyword>
<dbReference type="InterPro" id="IPR039418">
    <property type="entry name" value="LexA-like"/>
</dbReference>
<evidence type="ECO:0000313" key="6">
    <source>
        <dbReference type="EMBL" id="CAB5195118.1"/>
    </source>
</evidence>
<dbReference type="PANTHER" id="PTHR40661">
    <property type="match status" value="1"/>
</dbReference>
<dbReference type="EMBL" id="LR796192">
    <property type="protein sequence ID" value="CAB4126102.1"/>
    <property type="molecule type" value="Genomic_DNA"/>
</dbReference>